<keyword evidence="6" id="KW-1185">Reference proteome</keyword>
<dbReference type="AlphaFoldDB" id="A0A6A6JPE4"/>
<evidence type="ECO:0000313" key="6">
    <source>
        <dbReference type="Proteomes" id="UP000800097"/>
    </source>
</evidence>
<evidence type="ECO:0000256" key="2">
    <source>
        <dbReference type="ARBA" id="ARBA00022801"/>
    </source>
</evidence>
<dbReference type="PROSITE" id="PS00122">
    <property type="entry name" value="CARBOXYLESTERASE_B_1"/>
    <property type="match status" value="1"/>
</dbReference>
<dbReference type="PANTHER" id="PTHR11559">
    <property type="entry name" value="CARBOXYLESTERASE"/>
    <property type="match status" value="1"/>
</dbReference>
<dbReference type="OrthoDB" id="408631at2759"/>
<dbReference type="Pfam" id="PF00135">
    <property type="entry name" value="COesterase"/>
    <property type="match status" value="1"/>
</dbReference>
<gene>
    <name evidence="5" type="ORF">EI97DRAFT_500223</name>
</gene>
<name>A0A6A6JPE4_WESOR</name>
<dbReference type="InterPro" id="IPR050309">
    <property type="entry name" value="Type-B_Carboxylest/Lipase"/>
</dbReference>
<dbReference type="PROSITE" id="PS00941">
    <property type="entry name" value="CARBOXYLESTERASE_B_2"/>
    <property type="match status" value="1"/>
</dbReference>
<evidence type="ECO:0000259" key="4">
    <source>
        <dbReference type="Pfam" id="PF00135"/>
    </source>
</evidence>
<evidence type="ECO:0000313" key="5">
    <source>
        <dbReference type="EMBL" id="KAF2278013.1"/>
    </source>
</evidence>
<sequence length="651" mass="72193">MKHNAVPAYLVSSYCEKFPTVSSNQISVGVRRMERRGGMSHMTGRLLSYAYDLTSRVSELCHWEGEVVPEPWYGPCHYLTNHHLITVGNCGVSYPEAEPMPLMCYLLVLLLLFFCLYTSADEVSDALSATPTATIGAGRIIGTTTAIGPTGSSIAVNKFLGIPYAAPPTNENRFRPPQPPAPWQTRDTKQFSASCPQVFVQSPVSSRDFTRAVFNNPAPAESEDCLYLNVFAPRKAWDPAHPPYPVLFWMYGGGWQFGNAGQPWYDGSYFAALEDVVVVSVNYRTNAFGLPIAPTITNLTERNLAVLDQRAGLQWVQENIRYFGGDASRVTIFGQSAGAYAVDLLITSYAPTAPRPFRAAIMQSGNYAYIPAVLCDPAGYYSWNALAAELNCTGTDAQKFTCIKSQPWQNITAAQERNYTIGFGHACDNVTVVSDPRTRLEAGNVANVPVILGTDTADGSFYTIQFVFNTDGYFQTYFPGNPGLRDRALAQYPIGSEGRTDAQYQLQQIHTDWFFHCPAVWYANTYTARNPTYRYLFNATFTNTRAQYSNWPAAYQGAYHTSEIPIAFTSYDKSTEEASERDLSNLMRRAWANFARDPTSPPLSDWPRATQAEGDADVMGFGTDGKGGHGPVVDVHKCRFWEQEGFRTIHA</sequence>
<dbReference type="EMBL" id="ML986489">
    <property type="protein sequence ID" value="KAF2278013.1"/>
    <property type="molecule type" value="Genomic_DNA"/>
</dbReference>
<dbReference type="Proteomes" id="UP000800097">
    <property type="component" value="Unassembled WGS sequence"/>
</dbReference>
<comment type="similarity">
    <text evidence="1 3">Belongs to the type-B carboxylesterase/lipase family.</text>
</comment>
<dbReference type="SUPFAM" id="SSF53474">
    <property type="entry name" value="alpha/beta-Hydrolases"/>
    <property type="match status" value="1"/>
</dbReference>
<dbReference type="GO" id="GO:0016787">
    <property type="term" value="F:hydrolase activity"/>
    <property type="evidence" value="ECO:0007669"/>
    <property type="project" value="UniProtKB-KW"/>
</dbReference>
<keyword evidence="2 3" id="KW-0378">Hydrolase</keyword>
<proteinExistence type="inferred from homology"/>
<dbReference type="Gene3D" id="3.40.50.1820">
    <property type="entry name" value="alpha/beta hydrolase"/>
    <property type="match status" value="1"/>
</dbReference>
<evidence type="ECO:0000256" key="3">
    <source>
        <dbReference type="RuleBase" id="RU361235"/>
    </source>
</evidence>
<dbReference type="GeneID" id="54555827"/>
<dbReference type="RefSeq" id="XP_033655552.1">
    <property type="nucleotide sequence ID" value="XM_033802652.1"/>
</dbReference>
<feature type="domain" description="Carboxylesterase type B" evidence="4">
    <location>
        <begin position="131"/>
        <end position="613"/>
    </location>
</feature>
<protein>
    <recommendedName>
        <fullName evidence="3">Carboxylic ester hydrolase</fullName>
        <ecNumber evidence="3">3.1.1.-</ecNumber>
    </recommendedName>
</protein>
<dbReference type="InterPro" id="IPR019819">
    <property type="entry name" value="Carboxylesterase_B_CS"/>
</dbReference>
<organism evidence="5 6">
    <name type="scientific">Westerdykella ornata</name>
    <dbReference type="NCBI Taxonomy" id="318751"/>
    <lineage>
        <taxon>Eukaryota</taxon>
        <taxon>Fungi</taxon>
        <taxon>Dikarya</taxon>
        <taxon>Ascomycota</taxon>
        <taxon>Pezizomycotina</taxon>
        <taxon>Dothideomycetes</taxon>
        <taxon>Pleosporomycetidae</taxon>
        <taxon>Pleosporales</taxon>
        <taxon>Sporormiaceae</taxon>
        <taxon>Westerdykella</taxon>
    </lineage>
</organism>
<evidence type="ECO:0000256" key="1">
    <source>
        <dbReference type="ARBA" id="ARBA00005964"/>
    </source>
</evidence>
<accession>A0A6A6JPE4</accession>
<dbReference type="InterPro" id="IPR029058">
    <property type="entry name" value="AB_hydrolase_fold"/>
</dbReference>
<dbReference type="InterPro" id="IPR019826">
    <property type="entry name" value="Carboxylesterase_B_AS"/>
</dbReference>
<dbReference type="EC" id="3.1.1.-" evidence="3"/>
<dbReference type="InterPro" id="IPR002018">
    <property type="entry name" value="CarbesteraseB"/>
</dbReference>
<reference evidence="5" key="1">
    <citation type="journal article" date="2020" name="Stud. Mycol.">
        <title>101 Dothideomycetes genomes: a test case for predicting lifestyles and emergence of pathogens.</title>
        <authorList>
            <person name="Haridas S."/>
            <person name="Albert R."/>
            <person name="Binder M."/>
            <person name="Bloem J."/>
            <person name="Labutti K."/>
            <person name="Salamov A."/>
            <person name="Andreopoulos B."/>
            <person name="Baker S."/>
            <person name="Barry K."/>
            <person name="Bills G."/>
            <person name="Bluhm B."/>
            <person name="Cannon C."/>
            <person name="Castanera R."/>
            <person name="Culley D."/>
            <person name="Daum C."/>
            <person name="Ezra D."/>
            <person name="Gonzalez J."/>
            <person name="Henrissat B."/>
            <person name="Kuo A."/>
            <person name="Liang C."/>
            <person name="Lipzen A."/>
            <person name="Lutzoni F."/>
            <person name="Magnuson J."/>
            <person name="Mondo S."/>
            <person name="Nolan M."/>
            <person name="Ohm R."/>
            <person name="Pangilinan J."/>
            <person name="Park H.-J."/>
            <person name="Ramirez L."/>
            <person name="Alfaro M."/>
            <person name="Sun H."/>
            <person name="Tritt A."/>
            <person name="Yoshinaga Y."/>
            <person name="Zwiers L.-H."/>
            <person name="Turgeon B."/>
            <person name="Goodwin S."/>
            <person name="Spatafora J."/>
            <person name="Crous P."/>
            <person name="Grigoriev I."/>
        </authorList>
    </citation>
    <scope>NUCLEOTIDE SEQUENCE</scope>
    <source>
        <strain evidence="5">CBS 379.55</strain>
    </source>
</reference>